<keyword evidence="6" id="KW-1185">Reference proteome</keyword>
<feature type="signal peptide" evidence="4">
    <location>
        <begin position="1"/>
        <end position="22"/>
    </location>
</feature>
<proteinExistence type="predicted"/>
<name>A0A1M6A2X8_9BACE</name>
<evidence type="ECO:0000313" key="6">
    <source>
        <dbReference type="Proteomes" id="UP000184192"/>
    </source>
</evidence>
<dbReference type="eggNOG" id="COG1729">
    <property type="taxonomic scope" value="Bacteria"/>
</dbReference>
<dbReference type="PROSITE" id="PS50005">
    <property type="entry name" value="TPR"/>
    <property type="match status" value="5"/>
</dbReference>
<dbReference type="Proteomes" id="UP000184192">
    <property type="component" value="Unassembled WGS sequence"/>
</dbReference>
<feature type="repeat" description="TPR" evidence="3">
    <location>
        <begin position="559"/>
        <end position="592"/>
    </location>
</feature>
<keyword evidence="4" id="KW-0732">Signal</keyword>
<dbReference type="eggNOG" id="COG0457">
    <property type="taxonomic scope" value="Bacteria"/>
</dbReference>
<dbReference type="eggNOG" id="COG4105">
    <property type="taxonomic scope" value="Bacteria"/>
</dbReference>
<dbReference type="AlphaFoldDB" id="A0A1M6A2X8"/>
<dbReference type="Pfam" id="PF13181">
    <property type="entry name" value="TPR_8"/>
    <property type="match status" value="2"/>
</dbReference>
<keyword evidence="1" id="KW-0677">Repeat</keyword>
<feature type="repeat" description="TPR" evidence="3">
    <location>
        <begin position="481"/>
        <end position="514"/>
    </location>
</feature>
<gene>
    <name evidence="5" type="ORF">SAMN05444350_1015</name>
</gene>
<evidence type="ECO:0000256" key="3">
    <source>
        <dbReference type="PROSITE-ProRule" id="PRU00339"/>
    </source>
</evidence>
<dbReference type="Pfam" id="PF13174">
    <property type="entry name" value="TPR_6"/>
    <property type="match status" value="1"/>
</dbReference>
<dbReference type="SUPFAM" id="SSF48452">
    <property type="entry name" value="TPR-like"/>
    <property type="match status" value="3"/>
</dbReference>
<dbReference type="PANTHER" id="PTHR44858:SF1">
    <property type="entry name" value="UDP-N-ACETYLGLUCOSAMINE--PEPTIDE N-ACETYLGLUCOSAMINYLTRANSFERASE SPINDLY-RELATED"/>
    <property type="match status" value="1"/>
</dbReference>
<sequence length="1013" mass="115284">MKNKLSRILCTALCCAPLLATAQTSEKITSPQRLYQEGQSLFQQKAYAAAIPPLQAFIRQTDAEGKPLPAAGERMEAEYMLVCAAYELKDGKSIDKLQSYLDEYPDTPYANRIYALMASVYFFEENYDAAMAMFNAARLDLLGNEERDDMTYRLATCYLKTGNVKEAAIWFETLRSTSKKYAADCTYYISYIRYTQQRYDDALTGFLSLQDNGKYKELVPYYIAEIYLIKKNYDKAEIVAQNFLSAYPDGHSYRATAEMNRILGTAEYHFGKYHEAMKSFETYLEHNGEPTPRRDALYMLGLSYYNCGVFSKAANTLGEVTAENDALSQNAYLHMGLSYLQMSDKNKARMAFEQAAASNADMQIKEQAAYNYALCIHETSYSAFGESVTVFEKFLNEFPSSQYVDKVSSYLVEVYMNTRSYEAALKSIERIAHPSAAILEAKQKILFHLGTQSFANAQFQEAIGYFNQSVALGQYNLQTKADAIYWRGESYYRLNRMQEAAANFSEYLNLTPDRNTETYALAYYNLAYIAFHEKDYTLAQNRFLKFTQLEKGENPTALADAYNRIGDCHLHVRRFDEAKQYYTKAESMGTPAGDYSFYQLALVAGLQKDYDGKVALLNRLAGKYPTSPYAVNALYEKGRSYVQTNNSRQAIATFKELLEKYPESPVSRKAAAEIGLLYYQNDEYDRAIDAYKHVVTQYPGSEEARLAMRDLKSIYVDANRVDEFASLAAKMPGEIRFDASEQDSLTYIAAEKVYMKGDIAPAQSSFARYLQSFPNGAFSLNAHYYLCIIGKEQKDEAAVLEHAGKLLEYPDNPYSQEALIARAEILFNRKQYDQALADYKQLKAKATTAERRQLAATGMLRSAALMQDEIETIAAATDLLAEAKLPPELRNEALYFRGKAYLNQRADKKAMNDLQTLAKDTRTLYGAEAKYLVAQQLYNAKDYAAAEKEILNFIEQSTPHAYWLARSFILLSDVYVAMDKKLDARQYLLSLQQNYHADDDIEQMINERLEKLK</sequence>
<feature type="repeat" description="TPR" evidence="3">
    <location>
        <begin position="668"/>
        <end position="701"/>
    </location>
</feature>
<feature type="repeat" description="TPR" evidence="3">
    <location>
        <begin position="329"/>
        <end position="362"/>
    </location>
</feature>
<dbReference type="Pfam" id="PF13432">
    <property type="entry name" value="TPR_16"/>
    <property type="match status" value="3"/>
</dbReference>
<protein>
    <submittedName>
        <fullName evidence="5">Tetratricopeptide repeat-containing protein</fullName>
    </submittedName>
</protein>
<evidence type="ECO:0000256" key="1">
    <source>
        <dbReference type="ARBA" id="ARBA00022737"/>
    </source>
</evidence>
<evidence type="ECO:0000256" key="4">
    <source>
        <dbReference type="SAM" id="SignalP"/>
    </source>
</evidence>
<keyword evidence="2 3" id="KW-0802">TPR repeat</keyword>
<reference evidence="6" key="1">
    <citation type="submission" date="2016-11" db="EMBL/GenBank/DDBJ databases">
        <authorList>
            <person name="Varghese N."/>
            <person name="Submissions S."/>
        </authorList>
    </citation>
    <scope>NUCLEOTIDE SEQUENCE [LARGE SCALE GENOMIC DNA]</scope>
    <source>
        <strain evidence="6">DSM 26884</strain>
    </source>
</reference>
<evidence type="ECO:0000256" key="2">
    <source>
        <dbReference type="ARBA" id="ARBA00022803"/>
    </source>
</evidence>
<dbReference type="InterPro" id="IPR011990">
    <property type="entry name" value="TPR-like_helical_dom_sf"/>
</dbReference>
<dbReference type="InterPro" id="IPR050498">
    <property type="entry name" value="Ycf3"/>
</dbReference>
<dbReference type="PANTHER" id="PTHR44858">
    <property type="entry name" value="TETRATRICOPEPTIDE REPEAT PROTEIN 6"/>
    <property type="match status" value="1"/>
</dbReference>
<dbReference type="SUPFAM" id="SSF81901">
    <property type="entry name" value="HCP-like"/>
    <property type="match status" value="1"/>
</dbReference>
<dbReference type="RefSeq" id="WP_025831858.1">
    <property type="nucleotide sequence ID" value="NZ_FQZN01000001.1"/>
</dbReference>
<dbReference type="InterPro" id="IPR019734">
    <property type="entry name" value="TPR_rpt"/>
</dbReference>
<feature type="chain" id="PRO_5009915599" evidence="4">
    <location>
        <begin position="23"/>
        <end position="1013"/>
    </location>
</feature>
<evidence type="ECO:0000313" key="5">
    <source>
        <dbReference type="EMBL" id="SHI30861.1"/>
    </source>
</evidence>
<dbReference type="GeneID" id="92710263"/>
<feature type="repeat" description="TPR" evidence="3">
    <location>
        <begin position="631"/>
        <end position="664"/>
    </location>
</feature>
<dbReference type="SMART" id="SM00028">
    <property type="entry name" value="TPR"/>
    <property type="match status" value="12"/>
</dbReference>
<organism evidence="5 6">
    <name type="scientific">Bacteroides stercorirosoris</name>
    <dbReference type="NCBI Taxonomy" id="871324"/>
    <lineage>
        <taxon>Bacteria</taxon>
        <taxon>Pseudomonadati</taxon>
        <taxon>Bacteroidota</taxon>
        <taxon>Bacteroidia</taxon>
        <taxon>Bacteroidales</taxon>
        <taxon>Bacteroidaceae</taxon>
        <taxon>Bacteroides</taxon>
    </lineage>
</organism>
<dbReference type="Gene3D" id="1.25.40.10">
    <property type="entry name" value="Tetratricopeptide repeat domain"/>
    <property type="match status" value="8"/>
</dbReference>
<accession>A0A1M6A2X8</accession>
<dbReference type="EMBL" id="FQZN01000001">
    <property type="protein sequence ID" value="SHI30861.1"/>
    <property type="molecule type" value="Genomic_DNA"/>
</dbReference>